<evidence type="ECO:0000256" key="6">
    <source>
        <dbReference type="ARBA" id="ARBA00023123"/>
    </source>
</evidence>
<feature type="region of interest" description="Actin-binding" evidence="9">
    <location>
        <begin position="779"/>
        <end position="801"/>
    </location>
</feature>
<comment type="similarity">
    <text evidence="9">Belongs to the TRAFAC class myosin-kinesin ATPase superfamily. Myosin family.</text>
</comment>
<dbReference type="SUPFAM" id="SSF52540">
    <property type="entry name" value="P-loop containing nucleoside triphosphate hydrolases"/>
    <property type="match status" value="1"/>
</dbReference>
<evidence type="ECO:0000256" key="5">
    <source>
        <dbReference type="ARBA" id="ARBA00023054"/>
    </source>
</evidence>
<keyword evidence="7 9" id="KW-0505">Motor protein</keyword>
<dbReference type="InterPro" id="IPR036961">
    <property type="entry name" value="Kinesin_motor_dom_sf"/>
</dbReference>
<evidence type="ECO:0000256" key="4">
    <source>
        <dbReference type="ARBA" id="ARBA00022860"/>
    </source>
</evidence>
<evidence type="ECO:0000259" key="13">
    <source>
        <dbReference type="PROSITE" id="PS51844"/>
    </source>
</evidence>
<keyword evidence="3 9" id="KW-0067">ATP-binding</keyword>
<dbReference type="Pfam" id="PF00063">
    <property type="entry name" value="Myosin_head"/>
    <property type="match status" value="2"/>
</dbReference>
<dbReference type="PANTHER" id="PTHR13140:SF706">
    <property type="entry name" value="DILUTE CLASS UNCONVENTIONAL MYOSIN, ISOFORM C"/>
    <property type="match status" value="1"/>
</dbReference>
<feature type="coiled-coil region" evidence="10">
    <location>
        <begin position="1022"/>
        <end position="1070"/>
    </location>
</feature>
<keyword evidence="4" id="KW-0112">Calmodulin-binding</keyword>
<dbReference type="Gene3D" id="6.20.240.20">
    <property type="match status" value="1"/>
</dbReference>
<dbReference type="PANTHER" id="PTHR13140">
    <property type="entry name" value="MYOSIN"/>
    <property type="match status" value="1"/>
</dbReference>
<dbReference type="OrthoDB" id="6108017at2759"/>
<feature type="compositionally biased region" description="Polar residues" evidence="11">
    <location>
        <begin position="1"/>
        <end position="12"/>
    </location>
</feature>
<evidence type="ECO:0000256" key="1">
    <source>
        <dbReference type="ARBA" id="ARBA00022737"/>
    </source>
</evidence>
<dbReference type="PRINTS" id="PR00193">
    <property type="entry name" value="MYOSINHEAVY"/>
</dbReference>
<dbReference type="GO" id="GO:0030048">
    <property type="term" value="P:actin filament-based movement"/>
    <property type="evidence" value="ECO:0007669"/>
    <property type="project" value="UniProtKB-ARBA"/>
</dbReference>
<evidence type="ECO:0000256" key="2">
    <source>
        <dbReference type="ARBA" id="ARBA00022741"/>
    </source>
</evidence>
<keyword evidence="6 9" id="KW-0518">Myosin</keyword>
<feature type="compositionally biased region" description="Basic and acidic residues" evidence="11">
    <location>
        <begin position="20"/>
        <end position="33"/>
    </location>
</feature>
<name>A0A5A7T3T5_CUCMM</name>
<evidence type="ECO:0000313" key="15">
    <source>
        <dbReference type="Proteomes" id="UP000321393"/>
    </source>
</evidence>
<dbReference type="PROSITE" id="PS51456">
    <property type="entry name" value="MYOSIN_MOTOR"/>
    <property type="match status" value="1"/>
</dbReference>
<feature type="binding site" evidence="9">
    <location>
        <begin position="286"/>
        <end position="293"/>
    </location>
    <ligand>
        <name>ATP</name>
        <dbReference type="ChEBI" id="CHEBI:30616"/>
    </ligand>
</feature>
<proteinExistence type="inferred from homology"/>
<organism evidence="14 15">
    <name type="scientific">Cucumis melo var. makuwa</name>
    <name type="common">Oriental melon</name>
    <dbReference type="NCBI Taxonomy" id="1194695"/>
    <lineage>
        <taxon>Eukaryota</taxon>
        <taxon>Viridiplantae</taxon>
        <taxon>Streptophyta</taxon>
        <taxon>Embryophyta</taxon>
        <taxon>Tracheophyta</taxon>
        <taxon>Spermatophyta</taxon>
        <taxon>Magnoliopsida</taxon>
        <taxon>eudicotyledons</taxon>
        <taxon>Gunneridae</taxon>
        <taxon>Pentapetalae</taxon>
        <taxon>rosids</taxon>
        <taxon>fabids</taxon>
        <taxon>Cucurbitales</taxon>
        <taxon>Cucurbitaceae</taxon>
        <taxon>Benincaseae</taxon>
        <taxon>Cucumis</taxon>
    </lineage>
</organism>
<dbReference type="GO" id="GO:0016020">
    <property type="term" value="C:membrane"/>
    <property type="evidence" value="ECO:0007669"/>
    <property type="project" value="TreeGrafter"/>
</dbReference>
<comment type="caution">
    <text evidence="14">The sequence shown here is derived from an EMBL/GenBank/DDBJ whole genome shotgun (WGS) entry which is preliminary data.</text>
</comment>
<dbReference type="EMBL" id="SSTE01019218">
    <property type="protein sequence ID" value="KAA0036766.1"/>
    <property type="molecule type" value="Genomic_DNA"/>
</dbReference>
<protein>
    <submittedName>
        <fullName evidence="14">Myosin-2</fullName>
    </submittedName>
</protein>
<dbReference type="InterPro" id="IPR036022">
    <property type="entry name" value="MYSc_Myo8"/>
</dbReference>
<feature type="region of interest" description="Disordered" evidence="11">
    <location>
        <begin position="1"/>
        <end position="49"/>
    </location>
</feature>
<keyword evidence="8 9" id="KW-0009">Actin-binding</keyword>
<dbReference type="Pfam" id="PF00612">
    <property type="entry name" value="IQ"/>
    <property type="match status" value="2"/>
</dbReference>
<dbReference type="Proteomes" id="UP000321393">
    <property type="component" value="Unassembled WGS sequence"/>
</dbReference>
<dbReference type="GO" id="GO:0005516">
    <property type="term" value="F:calmodulin binding"/>
    <property type="evidence" value="ECO:0007669"/>
    <property type="project" value="UniProtKB-KW"/>
</dbReference>
<evidence type="ECO:0000256" key="7">
    <source>
        <dbReference type="ARBA" id="ARBA00023175"/>
    </source>
</evidence>
<dbReference type="CDD" id="cd01383">
    <property type="entry name" value="MYSc_Myo8"/>
    <property type="match status" value="1"/>
</dbReference>
<dbReference type="Gene3D" id="1.20.58.530">
    <property type="match status" value="1"/>
</dbReference>
<dbReference type="GO" id="GO:0005524">
    <property type="term" value="F:ATP binding"/>
    <property type="evidence" value="ECO:0007669"/>
    <property type="project" value="UniProtKB-UniRule"/>
</dbReference>
<dbReference type="STRING" id="1194695.A0A5A7T3T5"/>
<dbReference type="GO" id="GO:0005737">
    <property type="term" value="C:cytoplasm"/>
    <property type="evidence" value="ECO:0007669"/>
    <property type="project" value="TreeGrafter"/>
</dbReference>
<accession>A0A5A7T3T5</accession>
<keyword evidence="2 9" id="KW-0547">Nucleotide-binding</keyword>
<keyword evidence="1" id="KW-0677">Repeat</keyword>
<evidence type="ECO:0000256" key="11">
    <source>
        <dbReference type="SAM" id="MobiDB-lite"/>
    </source>
</evidence>
<evidence type="ECO:0000313" key="14">
    <source>
        <dbReference type="EMBL" id="KAA0036766.1"/>
    </source>
</evidence>
<dbReference type="FunFam" id="1.20.120.720:FF:000028">
    <property type="entry name" value="Myosin IE heavy chain"/>
    <property type="match status" value="1"/>
</dbReference>
<dbReference type="Gene3D" id="1.10.10.820">
    <property type="match status" value="1"/>
</dbReference>
<dbReference type="SMART" id="SM00015">
    <property type="entry name" value="IQ"/>
    <property type="match status" value="3"/>
</dbReference>
<dbReference type="InterPro" id="IPR001609">
    <property type="entry name" value="Myosin_head_motor_dom-like"/>
</dbReference>
<dbReference type="Pfam" id="PF25369">
    <property type="entry name" value="SH3_VIII-1_N"/>
    <property type="match status" value="1"/>
</dbReference>
<dbReference type="InterPro" id="IPR000048">
    <property type="entry name" value="IQ_motif_EF-hand-BS"/>
</dbReference>
<dbReference type="Gene3D" id="1.20.5.190">
    <property type="match status" value="1"/>
</dbReference>
<dbReference type="GO" id="GO:0000146">
    <property type="term" value="F:microfilament motor activity"/>
    <property type="evidence" value="ECO:0007669"/>
    <property type="project" value="TreeGrafter"/>
</dbReference>
<evidence type="ECO:0000256" key="3">
    <source>
        <dbReference type="ARBA" id="ARBA00022840"/>
    </source>
</evidence>
<dbReference type="InterPro" id="IPR027417">
    <property type="entry name" value="P-loop_NTPase"/>
</dbReference>
<feature type="compositionally biased region" description="Polar residues" evidence="11">
    <location>
        <begin position="1115"/>
        <end position="1125"/>
    </location>
</feature>
<dbReference type="InterPro" id="IPR057535">
    <property type="entry name" value="MYO1-3_N_SH3"/>
</dbReference>
<evidence type="ECO:0000256" key="8">
    <source>
        <dbReference type="ARBA" id="ARBA00023203"/>
    </source>
</evidence>
<dbReference type="Gene3D" id="3.40.850.10">
    <property type="entry name" value="Kinesin motor domain"/>
    <property type="match status" value="1"/>
</dbReference>
<feature type="domain" description="Myosin N-terminal SH3-like" evidence="13">
    <location>
        <begin position="141"/>
        <end position="190"/>
    </location>
</feature>
<evidence type="ECO:0000256" key="10">
    <source>
        <dbReference type="SAM" id="Coils"/>
    </source>
</evidence>
<evidence type="ECO:0000259" key="12">
    <source>
        <dbReference type="PROSITE" id="PS51456"/>
    </source>
</evidence>
<reference evidence="14 15" key="1">
    <citation type="submission" date="2019-08" db="EMBL/GenBank/DDBJ databases">
        <title>Draft genome sequences of two oriental melons (Cucumis melo L. var makuwa).</title>
        <authorList>
            <person name="Kwon S.-Y."/>
        </authorList>
    </citation>
    <scope>NUCLEOTIDE SEQUENCE [LARGE SCALE GENOMIC DNA]</scope>
    <source>
        <strain evidence="15">cv. SW 3</strain>
        <tissue evidence="14">Leaf</tissue>
    </source>
</reference>
<dbReference type="FunFam" id="1.10.10.820:FF:000001">
    <property type="entry name" value="Myosin heavy chain"/>
    <property type="match status" value="1"/>
</dbReference>
<sequence length="1281" mass="144919">MMLSASPSTIARSSLEEMLDSLRRRDEIEKPKDLPPALPSRPTSKARIPPVRRALPVNFKVNDDGSSECSINVFNGREDAIRKENGLGNFAFRRINRDQDDESPYMVASENDNRDQVNVASALLSHIQGSNWEDNISYFLQKKLRVWCQLPTGQWELGTIQSNSGTEACIMLSNKKVVKVSTVDLLPANPDIVEGVDDLVQLGYLNEPSVIHSLQRRFSQDKFYSNAGSVLIAINPLKDTKQYGNGLIAAYRQKVMNNPHVYAIADSAYSAMMQGKTIHLHILCTGESGAGKTETAKVAVQYLTAFGGGNGIDDRIPQANVILEAFGNAKTSRNNNASRFGKLIEILFSRTGKICGAVIQTCKELFCYVFFEQSRVVQLVNSERSFHVFYQLCAGAPSTLKEKLNIRVPSEYSYLNQSECLVIGGVDDARKFHILVEALDILQFTKEDQEHAFGLLAAVLWIGNITFQIIDSENHVEVMANEAVANAAKLMGCSPNELKLVLSTHKVQSGNDSIAKKMTLRQATYARDALAKFIYASLFDWVVEQINKSLKPRMEHSGSSINILDFFGFESFKACFFTHLCVFSMQQYVMVIILLSPIQKNGFEQFCINYANERLQQHFSRHMFKLQQEDYELNGVDGTKVNFEDNLECLNLIEKKPHGVLALLDEELNFAKATDLTFANKLKQHLKSQPRFKGERGRAFGVRHYAGEVVYDTNGFLEKNRDLLHSASIQLLSSCTCKLLQLLASKMINQSHKPTVSVGSTEIVESPEPGVGTKYKVLLFDLFHKLESTNHHFICCIRPNRNQVGGLFEEDLVLQQLRYCGILEVARISRSGYPTRMTHQEFAGRYGFLLKETSVSRDSLSISIAVLQQFNIHPEMYRVGYIKLFFRTGQIRALDERKKQVMQGILGIQKYFRGCHARGNFHDLKQGATTLQSFIRGENARRRCTVKRFSFVVYAFSVPKKVYEVQAIIRLQSVIRGSLARKHLSMRDSKRFHENKKTKLNKGRRVSEEEFQERAQSLPTSLTELQKKVVEAEATIEKKEEENAALREQVKQFESRRLEYEAKMKSMEDMWQKQMASLQMSLAAAKKTLAAENAAPPGRVDACNSPPHYYDSEDTTSMGSRTPGVTTPKKASGISEVGAGREMNGTLVAVNNLVKEFEQRRIAFDDDAKALIEAKSGQTQMGSNANPDEEYRKIKVRFEAWKKEYKARLRETKAKVHHKHGHFEVDKLRRKCFRQGMERIVKLSSDNRQLVGVEAEPDKAEKCVTHSWDGRRAFRRLCIAK</sequence>
<gene>
    <name evidence="14" type="ORF">E6C27_scaffold20G00490</name>
</gene>
<keyword evidence="5 10" id="KW-0175">Coiled coil</keyword>
<dbReference type="GO" id="GO:0007015">
    <property type="term" value="P:actin filament organization"/>
    <property type="evidence" value="ECO:0007669"/>
    <property type="project" value="TreeGrafter"/>
</dbReference>
<feature type="domain" description="Myosin motor" evidence="12">
    <location>
        <begin position="194"/>
        <end position="899"/>
    </location>
</feature>
<feature type="region of interest" description="Disordered" evidence="11">
    <location>
        <begin position="1112"/>
        <end position="1133"/>
    </location>
</feature>
<evidence type="ECO:0000256" key="9">
    <source>
        <dbReference type="PROSITE-ProRule" id="PRU00782"/>
    </source>
</evidence>
<dbReference type="SMART" id="SM00242">
    <property type="entry name" value="MYSc"/>
    <property type="match status" value="1"/>
</dbReference>
<dbReference type="GO" id="GO:0051015">
    <property type="term" value="F:actin filament binding"/>
    <property type="evidence" value="ECO:0007669"/>
    <property type="project" value="TreeGrafter"/>
</dbReference>
<dbReference type="GO" id="GO:0016459">
    <property type="term" value="C:myosin complex"/>
    <property type="evidence" value="ECO:0007669"/>
    <property type="project" value="UniProtKB-KW"/>
</dbReference>
<dbReference type="PROSITE" id="PS51844">
    <property type="entry name" value="SH3_LIKE"/>
    <property type="match status" value="1"/>
</dbReference>
<dbReference type="InterPro" id="IPR004009">
    <property type="entry name" value="SH3_Myosin"/>
</dbReference>
<dbReference type="PROSITE" id="PS50096">
    <property type="entry name" value="IQ"/>
    <property type="match status" value="2"/>
</dbReference>
<dbReference type="Gene3D" id="1.20.120.720">
    <property type="entry name" value="Myosin VI head, motor domain, U50 subdomain"/>
    <property type="match status" value="1"/>
</dbReference>